<keyword evidence="6" id="KW-1185">Reference proteome</keyword>
<dbReference type="GO" id="GO:0003995">
    <property type="term" value="F:acyl-CoA dehydrogenase activity"/>
    <property type="evidence" value="ECO:0007669"/>
    <property type="project" value="TreeGrafter"/>
</dbReference>
<accession>A0A927M904</accession>
<dbReference type="EMBL" id="JADBEB010000001">
    <property type="protein sequence ID" value="MBE1487553.1"/>
    <property type="molecule type" value="Genomic_DNA"/>
</dbReference>
<evidence type="ECO:0000259" key="3">
    <source>
        <dbReference type="Pfam" id="PF02771"/>
    </source>
</evidence>
<proteinExistence type="inferred from homology"/>
<dbReference type="PANTHER" id="PTHR48083:SF19">
    <property type="entry name" value="FLAVIN-DEPENDENT MONOOXYGENASE, OXYGENASE SUBUNIT HSAA"/>
    <property type="match status" value="1"/>
</dbReference>
<dbReference type="PIRSF" id="PIRSF016578">
    <property type="entry name" value="HsaA"/>
    <property type="match status" value="1"/>
</dbReference>
<dbReference type="Pfam" id="PF08028">
    <property type="entry name" value="Acyl-CoA_dh_2"/>
    <property type="match status" value="1"/>
</dbReference>
<keyword evidence="1" id="KW-0560">Oxidoreductase</keyword>
<dbReference type="InterPro" id="IPR046373">
    <property type="entry name" value="Acyl-CoA_Oxase/DH_mid-dom_sf"/>
</dbReference>
<reference evidence="5" key="1">
    <citation type="submission" date="2020-10" db="EMBL/GenBank/DDBJ databases">
        <title>Sequencing the genomes of 1000 actinobacteria strains.</title>
        <authorList>
            <person name="Klenk H.-P."/>
        </authorList>
    </citation>
    <scope>NUCLEOTIDE SEQUENCE</scope>
    <source>
        <strain evidence="5">DSM 46832</strain>
    </source>
</reference>
<dbReference type="InterPro" id="IPR013786">
    <property type="entry name" value="AcylCoA_DH/ox_N"/>
</dbReference>
<evidence type="ECO:0000256" key="2">
    <source>
        <dbReference type="ARBA" id="ARBA00049661"/>
    </source>
</evidence>
<sequence>MSTDVPPRMELVRRTEELVPLLRSHAAWTDEHRRLHEEVIEAMAAAGIFRMRVPTRYGGYESDAGTVLETISRISGSDGSAGWNTAVWSISNWIAGLFPDEAQDEVFADPDVRVCGVLSPTANAEPTNGGFVVNGRWRFISGALHSKWQVVLAMGPAPDGSQWPVMALVPMSDLEIVDDWHTAGLRGTGSVSTVAKQVFVPQHRALPMVAILAEQYASTANAGSPLFRQPLVPTGCATFAATAVGLAKAALEAFLHRLGERKITYTEYTSQREAPITHFQVAEAAMKTDEAEFHSQRLADLLDGKYASGEAWQLVDRVRARADLGRVFQLTKEAVGVLKTGSGGTSIYDDVPIQRIDRDIQTLNMHALMHPNTNAELYGRILCGLSPNTMYL</sequence>
<gene>
    <name evidence="5" type="ORF">H4W31_003191</name>
</gene>
<dbReference type="Proteomes" id="UP000649753">
    <property type="component" value="Unassembled WGS sequence"/>
</dbReference>
<feature type="domain" description="Acyl-CoA dehydrogenase/oxidase N-terminal" evidence="3">
    <location>
        <begin position="24"/>
        <end position="80"/>
    </location>
</feature>
<dbReference type="Gene3D" id="1.20.140.10">
    <property type="entry name" value="Butyryl-CoA Dehydrogenase, subunit A, domain 3"/>
    <property type="match status" value="1"/>
</dbReference>
<dbReference type="InterPro" id="IPR009100">
    <property type="entry name" value="AcylCoA_DH/oxidase_NM_dom_sf"/>
</dbReference>
<evidence type="ECO:0000256" key="1">
    <source>
        <dbReference type="ARBA" id="ARBA00023002"/>
    </source>
</evidence>
<dbReference type="GO" id="GO:0005737">
    <property type="term" value="C:cytoplasm"/>
    <property type="evidence" value="ECO:0007669"/>
    <property type="project" value="TreeGrafter"/>
</dbReference>
<dbReference type="SUPFAM" id="SSF56645">
    <property type="entry name" value="Acyl-CoA dehydrogenase NM domain-like"/>
    <property type="match status" value="1"/>
</dbReference>
<protein>
    <submittedName>
        <fullName evidence="5">Alkylation response protein AidB-like acyl-CoA dehydrogenase</fullName>
    </submittedName>
</protein>
<comment type="caution">
    <text evidence="5">The sequence shown here is derived from an EMBL/GenBank/DDBJ whole genome shotgun (WGS) entry which is preliminary data.</text>
</comment>
<dbReference type="InterPro" id="IPR037069">
    <property type="entry name" value="AcylCoA_DH/ox_N_sf"/>
</dbReference>
<name>A0A927M904_9ACTN</name>
<organism evidence="5 6">
    <name type="scientific">Plantactinospora soyae</name>
    <dbReference type="NCBI Taxonomy" id="1544732"/>
    <lineage>
        <taxon>Bacteria</taxon>
        <taxon>Bacillati</taxon>
        <taxon>Actinomycetota</taxon>
        <taxon>Actinomycetes</taxon>
        <taxon>Micromonosporales</taxon>
        <taxon>Micromonosporaceae</taxon>
        <taxon>Plantactinospora</taxon>
    </lineage>
</organism>
<dbReference type="Pfam" id="PF02771">
    <property type="entry name" value="Acyl-CoA_dh_N"/>
    <property type="match status" value="1"/>
</dbReference>
<dbReference type="AlphaFoldDB" id="A0A927M904"/>
<evidence type="ECO:0000259" key="4">
    <source>
        <dbReference type="Pfam" id="PF08028"/>
    </source>
</evidence>
<evidence type="ECO:0000313" key="5">
    <source>
        <dbReference type="EMBL" id="MBE1487553.1"/>
    </source>
</evidence>
<dbReference type="InterPro" id="IPR050741">
    <property type="entry name" value="Acyl-CoA_dehydrogenase"/>
</dbReference>
<comment type="similarity">
    <text evidence="2">Belongs to the HpaH/HsaA monooxygenase family.</text>
</comment>
<dbReference type="SUPFAM" id="SSF47203">
    <property type="entry name" value="Acyl-CoA dehydrogenase C-terminal domain-like"/>
    <property type="match status" value="1"/>
</dbReference>
<dbReference type="GO" id="GO:0050660">
    <property type="term" value="F:flavin adenine dinucleotide binding"/>
    <property type="evidence" value="ECO:0007669"/>
    <property type="project" value="InterPro"/>
</dbReference>
<dbReference type="GO" id="GO:0033539">
    <property type="term" value="P:fatty acid beta-oxidation using acyl-CoA dehydrogenase"/>
    <property type="evidence" value="ECO:0007669"/>
    <property type="project" value="TreeGrafter"/>
</dbReference>
<evidence type="ECO:0000313" key="6">
    <source>
        <dbReference type="Proteomes" id="UP000649753"/>
    </source>
</evidence>
<dbReference type="PANTHER" id="PTHR48083">
    <property type="entry name" value="MEDIUM-CHAIN SPECIFIC ACYL-COA DEHYDROGENASE, MITOCHONDRIAL-RELATED"/>
    <property type="match status" value="1"/>
</dbReference>
<dbReference type="GO" id="GO:0016712">
    <property type="term" value="F:oxidoreductase activity, acting on paired donors, with incorporation or reduction of molecular oxygen, reduced flavin or flavoprotein as one donor, and incorporation of one atom of oxygen"/>
    <property type="evidence" value="ECO:0007669"/>
    <property type="project" value="TreeGrafter"/>
</dbReference>
<dbReference type="InterPro" id="IPR013107">
    <property type="entry name" value="Acyl-CoA_DH_C"/>
</dbReference>
<dbReference type="Gene3D" id="2.40.110.10">
    <property type="entry name" value="Butyryl-CoA Dehydrogenase, subunit A, domain 2"/>
    <property type="match status" value="1"/>
</dbReference>
<feature type="domain" description="Acyl-CoA dehydrogenase C-terminal" evidence="4">
    <location>
        <begin position="238"/>
        <end position="370"/>
    </location>
</feature>
<dbReference type="Gene3D" id="1.10.540.10">
    <property type="entry name" value="Acyl-CoA dehydrogenase/oxidase, N-terminal domain"/>
    <property type="match status" value="1"/>
</dbReference>
<dbReference type="InterPro" id="IPR036250">
    <property type="entry name" value="AcylCo_DH-like_C"/>
</dbReference>